<evidence type="ECO:0000256" key="2">
    <source>
        <dbReference type="ARBA" id="ARBA00004904"/>
    </source>
</evidence>
<evidence type="ECO:0000313" key="4">
    <source>
        <dbReference type="EMBL" id="GFP28599.1"/>
    </source>
</evidence>
<evidence type="ECO:0000313" key="5">
    <source>
        <dbReference type="Proteomes" id="UP000591948"/>
    </source>
</evidence>
<dbReference type="GO" id="GO:0008686">
    <property type="term" value="F:3,4-dihydroxy-2-butanone-4-phosphate synthase activity"/>
    <property type="evidence" value="ECO:0007669"/>
    <property type="project" value="UniProtKB-EC"/>
</dbReference>
<protein>
    <recommendedName>
        <fullName evidence="3">3,4-dihydroxy-2-butanone-4-phosphate synthase</fullName>
        <ecNumber evidence="3">4.1.99.12</ecNumber>
    </recommendedName>
</protein>
<dbReference type="Proteomes" id="UP000591948">
    <property type="component" value="Unassembled WGS sequence"/>
</dbReference>
<dbReference type="GO" id="GO:0009231">
    <property type="term" value="P:riboflavin biosynthetic process"/>
    <property type="evidence" value="ECO:0007669"/>
    <property type="project" value="UniProtKB-UniPathway"/>
</dbReference>
<dbReference type="InterPro" id="IPR017945">
    <property type="entry name" value="DHBP_synth_RibB-like_a/b_dom"/>
</dbReference>
<dbReference type="Pfam" id="PF00926">
    <property type="entry name" value="DHBP_synthase"/>
    <property type="match status" value="1"/>
</dbReference>
<dbReference type="EMBL" id="BLRY01000298">
    <property type="protein sequence ID" value="GFP28599.1"/>
    <property type="molecule type" value="Genomic_DNA"/>
</dbReference>
<sequence length="49" mass="5109">GAVAGGVLKRAGHTEAPVHLARLACLFPAGMICVLMNEHGTMARLPQLE</sequence>
<keyword evidence="5" id="KW-1185">Reference proteome</keyword>
<dbReference type="UniPathway" id="UPA00275">
    <property type="reaction ID" value="UER00399"/>
</dbReference>
<comment type="function">
    <text evidence="1">Catalyzes the conversion of D-ribulose 5-phosphate to formate and 3,4-dihydroxy-2-butanone 4-phosphate.</text>
</comment>
<dbReference type="EC" id="4.1.99.12" evidence="3"/>
<dbReference type="GO" id="GO:0016787">
    <property type="term" value="F:hydrolase activity"/>
    <property type="evidence" value="ECO:0007669"/>
    <property type="project" value="UniProtKB-KW"/>
</dbReference>
<evidence type="ECO:0000256" key="3">
    <source>
        <dbReference type="ARBA" id="ARBA00012153"/>
    </source>
</evidence>
<organism evidence="4 5">
    <name type="scientific">Candidatus Hakubella thermalkaliphila</name>
    <dbReference type="NCBI Taxonomy" id="2754717"/>
    <lineage>
        <taxon>Bacteria</taxon>
        <taxon>Bacillati</taxon>
        <taxon>Actinomycetota</taxon>
        <taxon>Actinomycetota incertae sedis</taxon>
        <taxon>Candidatus Hakubellales</taxon>
        <taxon>Candidatus Hakubellaceae</taxon>
        <taxon>Candidatus Hakubella</taxon>
    </lineage>
</organism>
<dbReference type="InterPro" id="IPR000422">
    <property type="entry name" value="DHBP_synthase_RibB"/>
</dbReference>
<accession>A0A6V8P7J0</accession>
<reference evidence="4 5" key="1">
    <citation type="journal article" date="2020" name="Front. Microbiol.">
        <title>Single-cell genomics of novel Actinobacteria with the Wood-Ljungdahl pathway discovered in a serpentinizing system.</title>
        <authorList>
            <person name="Merino N."/>
            <person name="Kawai M."/>
            <person name="Boyd E.S."/>
            <person name="Colman D.R."/>
            <person name="McGlynn S.E."/>
            <person name="Nealson K.H."/>
            <person name="Kurokawa K."/>
            <person name="Hongoh Y."/>
        </authorList>
    </citation>
    <scope>NUCLEOTIDE SEQUENCE [LARGE SCALE GENOMIC DNA]</scope>
    <source>
        <strain evidence="4 5">S33</strain>
    </source>
</reference>
<dbReference type="SUPFAM" id="SSF55821">
    <property type="entry name" value="YrdC/RibB"/>
    <property type="match status" value="1"/>
</dbReference>
<comment type="pathway">
    <text evidence="2">Cofactor biosynthesis; riboflavin biosynthesis; 2-hydroxy-3-oxobutyl phosphate from D-ribulose 5-phosphate: step 1/1.</text>
</comment>
<proteinExistence type="predicted"/>
<name>A0A6V8P7J0_9ACTN</name>
<keyword evidence="4" id="KW-0378">Hydrolase</keyword>
<feature type="non-terminal residue" evidence="4">
    <location>
        <position position="1"/>
    </location>
</feature>
<comment type="caution">
    <text evidence="4">The sequence shown here is derived from an EMBL/GenBank/DDBJ whole genome shotgun (WGS) entry which is preliminary data.</text>
</comment>
<dbReference type="AlphaFoldDB" id="A0A6V8P7J0"/>
<dbReference type="Gene3D" id="3.90.870.10">
    <property type="entry name" value="DHBP synthase"/>
    <property type="match status" value="1"/>
</dbReference>
<evidence type="ECO:0000256" key="1">
    <source>
        <dbReference type="ARBA" id="ARBA00002284"/>
    </source>
</evidence>
<gene>
    <name evidence="4" type="ORF">HKBW3S33_02013</name>
</gene>